<sequence>MGDQETPDLVLVEKNQEEAGGGVIMQVSSLSSSMMEKEIVGISTLSLETSTTDSASYDSPCSKCGLCPPAVGSNNSSGSLKRASPCSPSSSSVLHDQQYQPKPKKLFLDTHADSSLSCSRNRNDLLRRCVSDPCKPPVTAPTSSVVGTTNQSPEHSVRGGGSVPNQNSFLRRCVSDPCKPPLAPTTHIGAGTTPLPPENAVNGSFFSSSANNLALPPSAVRRSIVDITPPAIAHSTSSTSDKNDSEPDYESYVSVERNGETFRIHLNCQCGRACHLLVDGGDYYYKLM</sequence>
<dbReference type="OrthoDB" id="1289445at2759"/>
<reference evidence="2" key="1">
    <citation type="journal article" date="2021" name="Front. Plant Sci.">
        <title>Chromosome-Scale Genome Assembly for Chinese Sour Jujube and Insights Into Its Genome Evolution and Domestication Signature.</title>
        <authorList>
            <person name="Shen L.-Y."/>
            <person name="Luo H."/>
            <person name="Wang X.-L."/>
            <person name="Wang X.-M."/>
            <person name="Qiu X.-J."/>
            <person name="Liu H."/>
            <person name="Zhou S.-S."/>
            <person name="Jia K.-H."/>
            <person name="Nie S."/>
            <person name="Bao Y.-T."/>
            <person name="Zhang R.-G."/>
            <person name="Yun Q.-Z."/>
            <person name="Chai Y.-H."/>
            <person name="Lu J.-Y."/>
            <person name="Li Y."/>
            <person name="Zhao S.-W."/>
            <person name="Mao J.-F."/>
            <person name="Jia S.-G."/>
            <person name="Mao Y.-M."/>
        </authorList>
    </citation>
    <scope>NUCLEOTIDE SEQUENCE</scope>
    <source>
        <strain evidence="2">AT0</strain>
        <tissue evidence="2">Leaf</tissue>
    </source>
</reference>
<feature type="region of interest" description="Disordered" evidence="1">
    <location>
        <begin position="77"/>
        <end position="100"/>
    </location>
</feature>
<gene>
    <name evidence="2" type="ORF">FEM48_Zijuj08G0095500</name>
</gene>
<accession>A0A978UYB9</accession>
<feature type="compositionally biased region" description="Polar residues" evidence="1">
    <location>
        <begin position="140"/>
        <end position="154"/>
    </location>
</feature>
<dbReference type="EMBL" id="JAEACU010000008">
    <property type="protein sequence ID" value="KAH7519985.1"/>
    <property type="molecule type" value="Genomic_DNA"/>
</dbReference>
<dbReference type="AlphaFoldDB" id="A0A978UYB9"/>
<evidence type="ECO:0000313" key="2">
    <source>
        <dbReference type="EMBL" id="KAH7519985.1"/>
    </source>
</evidence>
<dbReference type="Proteomes" id="UP000813462">
    <property type="component" value="Unassembled WGS sequence"/>
</dbReference>
<feature type="region of interest" description="Disordered" evidence="1">
    <location>
        <begin position="137"/>
        <end position="166"/>
    </location>
</feature>
<organism evidence="2 3">
    <name type="scientific">Ziziphus jujuba var. spinosa</name>
    <dbReference type="NCBI Taxonomy" id="714518"/>
    <lineage>
        <taxon>Eukaryota</taxon>
        <taxon>Viridiplantae</taxon>
        <taxon>Streptophyta</taxon>
        <taxon>Embryophyta</taxon>
        <taxon>Tracheophyta</taxon>
        <taxon>Spermatophyta</taxon>
        <taxon>Magnoliopsida</taxon>
        <taxon>eudicotyledons</taxon>
        <taxon>Gunneridae</taxon>
        <taxon>Pentapetalae</taxon>
        <taxon>rosids</taxon>
        <taxon>fabids</taxon>
        <taxon>Rosales</taxon>
        <taxon>Rhamnaceae</taxon>
        <taxon>Paliureae</taxon>
        <taxon>Ziziphus</taxon>
    </lineage>
</organism>
<evidence type="ECO:0000313" key="3">
    <source>
        <dbReference type="Proteomes" id="UP000813462"/>
    </source>
</evidence>
<feature type="region of interest" description="Disordered" evidence="1">
    <location>
        <begin position="231"/>
        <end position="252"/>
    </location>
</feature>
<protein>
    <submittedName>
        <fullName evidence="2">Uncharacterized protein</fullName>
    </submittedName>
</protein>
<comment type="caution">
    <text evidence="2">The sequence shown here is derived from an EMBL/GenBank/DDBJ whole genome shotgun (WGS) entry which is preliminary data.</text>
</comment>
<name>A0A978UYB9_ZIZJJ</name>
<proteinExistence type="predicted"/>
<evidence type="ECO:0000256" key="1">
    <source>
        <dbReference type="SAM" id="MobiDB-lite"/>
    </source>
</evidence>